<keyword evidence="1" id="KW-1133">Transmembrane helix</keyword>
<dbReference type="RefSeq" id="WP_068948935.1">
    <property type="nucleotide sequence ID" value="NZ_CP015922.1"/>
</dbReference>
<keyword evidence="1" id="KW-0472">Membrane</keyword>
<protein>
    <recommendedName>
        <fullName evidence="4">FUSC family protein</fullName>
    </recommendedName>
</protein>
<gene>
    <name evidence="2" type="ORF">A8O14_07505</name>
</gene>
<evidence type="ECO:0000256" key="1">
    <source>
        <dbReference type="SAM" id="Phobius"/>
    </source>
</evidence>
<keyword evidence="3" id="KW-1185">Reference proteome</keyword>
<feature type="transmembrane region" description="Helical" evidence="1">
    <location>
        <begin position="52"/>
        <end position="71"/>
    </location>
</feature>
<dbReference type="Proteomes" id="UP000078463">
    <property type="component" value="Chromosome"/>
</dbReference>
<accession>A0A191UG51</accession>
<proteinExistence type="predicted"/>
<reference evidence="3" key="1">
    <citation type="submission" date="2016-05" db="EMBL/GenBank/DDBJ databases">
        <title>Polynucleobacter sp. QLW-P1FAT50C-4 genome.</title>
        <authorList>
            <person name="Hahn M.W."/>
        </authorList>
    </citation>
    <scope>NUCLEOTIDE SEQUENCE [LARGE SCALE GENOMIC DNA]</scope>
    <source>
        <strain evidence="3">QLW-P1FAT50C-4</strain>
    </source>
</reference>
<keyword evidence="1" id="KW-0812">Transmembrane</keyword>
<name>A0A191UG51_9BURK</name>
<evidence type="ECO:0000313" key="3">
    <source>
        <dbReference type="Proteomes" id="UP000078463"/>
    </source>
</evidence>
<feature type="transmembrane region" description="Helical" evidence="1">
    <location>
        <begin position="77"/>
        <end position="94"/>
    </location>
</feature>
<feature type="transmembrane region" description="Helical" evidence="1">
    <location>
        <begin position="126"/>
        <end position="147"/>
    </location>
</feature>
<feature type="transmembrane region" description="Helical" evidence="1">
    <location>
        <begin position="6"/>
        <end position="31"/>
    </location>
</feature>
<dbReference type="KEGG" id="pwu:A8O14_07505"/>
<dbReference type="AlphaFoldDB" id="A0A191UG51"/>
<evidence type="ECO:0000313" key="2">
    <source>
        <dbReference type="EMBL" id="ANI99927.1"/>
    </source>
</evidence>
<dbReference type="STRING" id="1743168.A8O14_07505"/>
<sequence length="280" mass="30707">MSALKVAYVAVVLFIINAFFKSPTVPVLEMLVTAVAVAATELPPMNSRKKKILGYIGIVILCVTTNTIFGLVSYFKWGLLFGIGLWSLILYRLIAKDGMTANVVGILILIGIVSLEGDVATDLNGVINHVLFYFEYAAAGLLALLIFPNLHDRVVKSAALRLLEADQLLIKGELSLNEFNDRIISSFLVLENQADQVQPVFYGLMPLLKSLQLQIRGNITVFKDQAIPALDMLKEIHGAISKSRLIAVDRLASGAEELRDSKLNAAIKDLAMYWNSKCLA</sequence>
<feature type="transmembrane region" description="Helical" evidence="1">
    <location>
        <begin position="101"/>
        <end position="120"/>
    </location>
</feature>
<organism evidence="2 3">
    <name type="scientific">Polynucleobacter wuianus</name>
    <dbReference type="NCBI Taxonomy" id="1743168"/>
    <lineage>
        <taxon>Bacteria</taxon>
        <taxon>Pseudomonadati</taxon>
        <taxon>Pseudomonadota</taxon>
        <taxon>Betaproteobacteria</taxon>
        <taxon>Burkholderiales</taxon>
        <taxon>Burkholderiaceae</taxon>
        <taxon>Polynucleobacter</taxon>
    </lineage>
</organism>
<evidence type="ECO:0008006" key="4">
    <source>
        <dbReference type="Google" id="ProtNLM"/>
    </source>
</evidence>
<dbReference type="EMBL" id="CP015922">
    <property type="protein sequence ID" value="ANI99927.1"/>
    <property type="molecule type" value="Genomic_DNA"/>
</dbReference>